<keyword evidence="9" id="KW-0067">ATP-binding</keyword>
<dbReference type="AlphaFoldDB" id="A0A3G3K5P2"/>
<protein>
    <recommendedName>
        <fullName evidence="3">histidine kinase</fullName>
        <ecNumber evidence="3">2.7.13.3</ecNumber>
    </recommendedName>
</protein>
<evidence type="ECO:0000256" key="6">
    <source>
        <dbReference type="ARBA" id="ARBA00022679"/>
    </source>
</evidence>
<feature type="transmembrane region" description="Helical" evidence="12">
    <location>
        <begin position="289"/>
        <end position="311"/>
    </location>
</feature>
<dbReference type="Pfam" id="PF00512">
    <property type="entry name" value="HisKA"/>
    <property type="match status" value="1"/>
</dbReference>
<dbReference type="SMART" id="SM00388">
    <property type="entry name" value="HisKA"/>
    <property type="match status" value="1"/>
</dbReference>
<dbReference type="CDD" id="cd06225">
    <property type="entry name" value="HAMP"/>
    <property type="match status" value="1"/>
</dbReference>
<evidence type="ECO:0000256" key="10">
    <source>
        <dbReference type="ARBA" id="ARBA00023012"/>
    </source>
</evidence>
<feature type="domain" description="PAC" evidence="15">
    <location>
        <begin position="444"/>
        <end position="496"/>
    </location>
</feature>
<evidence type="ECO:0000256" key="7">
    <source>
        <dbReference type="ARBA" id="ARBA00022741"/>
    </source>
</evidence>
<gene>
    <name evidence="17" type="ORF">EAV92_00280</name>
</gene>
<dbReference type="Gene3D" id="6.10.340.10">
    <property type="match status" value="1"/>
</dbReference>
<dbReference type="PRINTS" id="PR00344">
    <property type="entry name" value="BCTRLSENSOR"/>
</dbReference>
<dbReference type="SMART" id="SM00304">
    <property type="entry name" value="HAMP"/>
    <property type="match status" value="1"/>
</dbReference>
<accession>A0A3G3K5P2</accession>
<evidence type="ECO:0000256" key="1">
    <source>
        <dbReference type="ARBA" id="ARBA00000085"/>
    </source>
</evidence>
<organism evidence="17 18">
    <name type="scientific">Cohnella candidum</name>
    <dbReference type="NCBI Taxonomy" id="2674991"/>
    <lineage>
        <taxon>Bacteria</taxon>
        <taxon>Bacillati</taxon>
        <taxon>Bacillota</taxon>
        <taxon>Bacilli</taxon>
        <taxon>Bacillales</taxon>
        <taxon>Paenibacillaceae</taxon>
        <taxon>Cohnella</taxon>
    </lineage>
</organism>
<dbReference type="CDD" id="cd00130">
    <property type="entry name" value="PAS"/>
    <property type="match status" value="1"/>
</dbReference>
<comment type="subcellular location">
    <subcellularLocation>
        <location evidence="2">Cell membrane</location>
        <topology evidence="2">Multi-pass membrane protein</topology>
    </subcellularLocation>
</comment>
<dbReference type="InterPro" id="IPR003661">
    <property type="entry name" value="HisK_dim/P_dom"/>
</dbReference>
<dbReference type="PANTHER" id="PTHR43065">
    <property type="entry name" value="SENSOR HISTIDINE KINASE"/>
    <property type="match status" value="1"/>
</dbReference>
<dbReference type="SUPFAM" id="SSF55785">
    <property type="entry name" value="PYP-like sensor domain (PAS domain)"/>
    <property type="match status" value="1"/>
</dbReference>
<dbReference type="SUPFAM" id="SSF47384">
    <property type="entry name" value="Homodimeric domain of signal transducing histidine kinase"/>
    <property type="match status" value="1"/>
</dbReference>
<evidence type="ECO:0000256" key="4">
    <source>
        <dbReference type="ARBA" id="ARBA00022475"/>
    </source>
</evidence>
<dbReference type="Gene3D" id="1.10.287.130">
    <property type="match status" value="1"/>
</dbReference>
<sequence>MVTISKQIGTTLEATEKSRNFIEDMIGETLRNVAIAAKSELDPHIENVTNEQLAALSRKLGVDHITLWVRTSDNIIAKRSSEPKEINLQSNTWDYWYTAFQQLFARQPVTVKQGQKLKDYWSGPFQYSTSDANRIDKWGYYYDGTTDYMINPYIDAKRLIAFENDNGTNQLIRRLLADNPNILGVAGFDSDFFGKPPILKEKDGKLVQNLDVREVVFGEYTYQDGEQDVDAVRTSAVSGDVVSTFGEINGKDIMKSFISLGRGSPYVIGVTFDYGAIERVLNRQLLTQALISLGLISAAWMASYLIAGLIIRPLRQILRNVDEIAQGRFGIKIPIRRRDELGLLSSRVNMMADSLQVYTDRLKDTAEELRGTKEYLESFVGQTSDAIHVTDLEGRVTRVNRAFEKMFGWSEEELLGQPLSHVSEEYVKDYEDIHRRIMRGESVADHETVGITKTGEPIDMSITVSSIRDEHGEIVGIAEIARNITARKHTEEVIRRSEKLSVIGQLAAGVAHEIRNPLTTVRGFVQLQQQTGKLTDSHLDVMLSELDRINFIVSEFLVLAKPQAKQFQSVDLRGLLNDMITLLDPLAGMSQVRIDLRSSDGVPDLKCEPNQLKQVFINLLKNAVESMPDGGTVMIDLAYEPKDKKVVLSIADQGCGIPDADMPRLGEPFFTSKQDGNGLGLMVSQRIIANHKGTMAIFSRLGEGTRVEIKLPVA</sequence>
<dbReference type="PROSITE" id="PS50109">
    <property type="entry name" value="HIS_KIN"/>
    <property type="match status" value="1"/>
</dbReference>
<feature type="domain" description="HAMP" evidence="16">
    <location>
        <begin position="308"/>
        <end position="360"/>
    </location>
</feature>
<feature type="domain" description="PAS" evidence="14">
    <location>
        <begin position="372"/>
        <end position="441"/>
    </location>
</feature>
<evidence type="ECO:0000259" key="15">
    <source>
        <dbReference type="PROSITE" id="PS50113"/>
    </source>
</evidence>
<dbReference type="Gene3D" id="3.30.450.20">
    <property type="entry name" value="PAS domain"/>
    <property type="match status" value="1"/>
</dbReference>
<evidence type="ECO:0000256" key="8">
    <source>
        <dbReference type="ARBA" id="ARBA00022777"/>
    </source>
</evidence>
<evidence type="ECO:0000259" key="16">
    <source>
        <dbReference type="PROSITE" id="PS50885"/>
    </source>
</evidence>
<keyword evidence="5" id="KW-0597">Phosphoprotein</keyword>
<dbReference type="GO" id="GO:0000155">
    <property type="term" value="F:phosphorelay sensor kinase activity"/>
    <property type="evidence" value="ECO:0007669"/>
    <property type="project" value="InterPro"/>
</dbReference>
<dbReference type="SUPFAM" id="SSF158472">
    <property type="entry name" value="HAMP domain-like"/>
    <property type="match status" value="1"/>
</dbReference>
<keyword evidence="4" id="KW-1003">Cell membrane</keyword>
<reference evidence="17 18" key="1">
    <citation type="submission" date="2018-10" db="EMBL/GenBank/DDBJ databases">
        <title>Genome Sequence of Cohnella sp.</title>
        <authorList>
            <person name="Srinivasan S."/>
            <person name="Kim M.K."/>
        </authorList>
    </citation>
    <scope>NUCLEOTIDE SEQUENCE [LARGE SCALE GENOMIC DNA]</scope>
    <source>
        <strain evidence="17 18">18JY8-7</strain>
    </source>
</reference>
<evidence type="ECO:0000256" key="11">
    <source>
        <dbReference type="ARBA" id="ARBA00023136"/>
    </source>
</evidence>
<dbReference type="EC" id="2.7.13.3" evidence="3"/>
<proteinExistence type="predicted"/>
<dbReference type="PROSITE" id="PS50113">
    <property type="entry name" value="PAC"/>
    <property type="match status" value="1"/>
</dbReference>
<dbReference type="InterPro" id="IPR003594">
    <property type="entry name" value="HATPase_dom"/>
</dbReference>
<keyword evidence="11 12" id="KW-0472">Membrane</keyword>
<keyword evidence="18" id="KW-1185">Reference proteome</keyword>
<dbReference type="KEGG" id="coh:EAV92_00280"/>
<dbReference type="InterPro" id="IPR013656">
    <property type="entry name" value="PAS_4"/>
</dbReference>
<evidence type="ECO:0000259" key="14">
    <source>
        <dbReference type="PROSITE" id="PS50112"/>
    </source>
</evidence>
<dbReference type="InterPro" id="IPR036890">
    <property type="entry name" value="HATPase_C_sf"/>
</dbReference>
<dbReference type="SUPFAM" id="SSF55874">
    <property type="entry name" value="ATPase domain of HSP90 chaperone/DNA topoisomerase II/histidine kinase"/>
    <property type="match status" value="1"/>
</dbReference>
<evidence type="ECO:0000256" key="3">
    <source>
        <dbReference type="ARBA" id="ARBA00012438"/>
    </source>
</evidence>
<keyword evidence="7" id="KW-0547">Nucleotide-binding</keyword>
<dbReference type="Pfam" id="PF08448">
    <property type="entry name" value="PAS_4"/>
    <property type="match status" value="1"/>
</dbReference>
<dbReference type="Gene3D" id="3.30.565.10">
    <property type="entry name" value="Histidine kinase-like ATPase, C-terminal domain"/>
    <property type="match status" value="1"/>
</dbReference>
<dbReference type="InterPro" id="IPR004358">
    <property type="entry name" value="Sig_transdc_His_kin-like_C"/>
</dbReference>
<dbReference type="Pfam" id="PF02518">
    <property type="entry name" value="HATPase_c"/>
    <property type="match status" value="1"/>
</dbReference>
<evidence type="ECO:0000256" key="9">
    <source>
        <dbReference type="ARBA" id="ARBA00022840"/>
    </source>
</evidence>
<evidence type="ECO:0000256" key="12">
    <source>
        <dbReference type="SAM" id="Phobius"/>
    </source>
</evidence>
<evidence type="ECO:0000259" key="13">
    <source>
        <dbReference type="PROSITE" id="PS50109"/>
    </source>
</evidence>
<evidence type="ECO:0000256" key="5">
    <source>
        <dbReference type="ARBA" id="ARBA00022553"/>
    </source>
</evidence>
<evidence type="ECO:0000313" key="18">
    <source>
        <dbReference type="Proteomes" id="UP000269097"/>
    </source>
</evidence>
<dbReference type="InterPro" id="IPR003660">
    <property type="entry name" value="HAMP_dom"/>
</dbReference>
<evidence type="ECO:0000313" key="17">
    <source>
        <dbReference type="EMBL" id="AYQ75397.1"/>
    </source>
</evidence>
<dbReference type="Pfam" id="PF00672">
    <property type="entry name" value="HAMP"/>
    <property type="match status" value="1"/>
</dbReference>
<dbReference type="InterPro" id="IPR000014">
    <property type="entry name" value="PAS"/>
</dbReference>
<keyword evidence="8" id="KW-0418">Kinase</keyword>
<dbReference type="GO" id="GO:0005524">
    <property type="term" value="F:ATP binding"/>
    <property type="evidence" value="ECO:0007669"/>
    <property type="project" value="UniProtKB-KW"/>
</dbReference>
<dbReference type="GO" id="GO:0005886">
    <property type="term" value="C:plasma membrane"/>
    <property type="evidence" value="ECO:0007669"/>
    <property type="project" value="UniProtKB-SubCell"/>
</dbReference>
<dbReference type="EMBL" id="CP033433">
    <property type="protein sequence ID" value="AYQ75397.1"/>
    <property type="molecule type" value="Genomic_DNA"/>
</dbReference>
<dbReference type="InterPro" id="IPR005467">
    <property type="entry name" value="His_kinase_dom"/>
</dbReference>
<dbReference type="PROSITE" id="PS50885">
    <property type="entry name" value="HAMP"/>
    <property type="match status" value="1"/>
</dbReference>
<comment type="catalytic activity">
    <reaction evidence="1">
        <text>ATP + protein L-histidine = ADP + protein N-phospho-L-histidine.</text>
        <dbReference type="EC" id="2.7.13.3"/>
    </reaction>
</comment>
<dbReference type="InterPro" id="IPR000700">
    <property type="entry name" value="PAS-assoc_C"/>
</dbReference>
<dbReference type="PROSITE" id="PS50112">
    <property type="entry name" value="PAS"/>
    <property type="match status" value="1"/>
</dbReference>
<keyword evidence="10" id="KW-0902">Two-component regulatory system</keyword>
<dbReference type="InterPro" id="IPR036097">
    <property type="entry name" value="HisK_dim/P_sf"/>
</dbReference>
<keyword evidence="12" id="KW-0812">Transmembrane</keyword>
<dbReference type="CDD" id="cd00082">
    <property type="entry name" value="HisKA"/>
    <property type="match status" value="1"/>
</dbReference>
<keyword evidence="6" id="KW-0808">Transferase</keyword>
<dbReference type="NCBIfam" id="TIGR00229">
    <property type="entry name" value="sensory_box"/>
    <property type="match status" value="1"/>
</dbReference>
<dbReference type="InterPro" id="IPR035965">
    <property type="entry name" value="PAS-like_dom_sf"/>
</dbReference>
<dbReference type="SMART" id="SM00091">
    <property type="entry name" value="PAS"/>
    <property type="match status" value="1"/>
</dbReference>
<name>A0A3G3K5P2_9BACL</name>
<dbReference type="Proteomes" id="UP000269097">
    <property type="component" value="Chromosome"/>
</dbReference>
<dbReference type="PANTHER" id="PTHR43065:SF34">
    <property type="entry name" value="SPORULATION KINASE A"/>
    <property type="match status" value="1"/>
</dbReference>
<dbReference type="SMART" id="SM00387">
    <property type="entry name" value="HATPase_c"/>
    <property type="match status" value="1"/>
</dbReference>
<evidence type="ECO:0000256" key="2">
    <source>
        <dbReference type="ARBA" id="ARBA00004651"/>
    </source>
</evidence>
<keyword evidence="12" id="KW-1133">Transmembrane helix</keyword>
<feature type="domain" description="Histidine kinase" evidence="13">
    <location>
        <begin position="509"/>
        <end position="714"/>
    </location>
</feature>